<dbReference type="InterPro" id="IPR006311">
    <property type="entry name" value="TAT_signal"/>
</dbReference>
<dbReference type="EMBL" id="CP039543">
    <property type="protein sequence ID" value="QJT07767.1"/>
    <property type="molecule type" value="Genomic_DNA"/>
</dbReference>
<dbReference type="SUPFAM" id="SSF52218">
    <property type="entry name" value="Flavoproteins"/>
    <property type="match status" value="1"/>
</dbReference>
<protein>
    <submittedName>
        <fullName evidence="4">Flavodoxin</fullName>
    </submittedName>
</protein>
<keyword evidence="2" id="KW-0411">Iron-sulfur</keyword>
<evidence type="ECO:0000313" key="5">
    <source>
        <dbReference type="Proteomes" id="UP000503251"/>
    </source>
</evidence>
<dbReference type="InterPro" id="IPR029039">
    <property type="entry name" value="Flavoprotein-like_sf"/>
</dbReference>
<feature type="domain" description="Flavodoxin-like" evidence="3">
    <location>
        <begin position="53"/>
        <end position="208"/>
    </location>
</feature>
<dbReference type="InterPro" id="IPR008254">
    <property type="entry name" value="Flavodoxin/NO_synth"/>
</dbReference>
<keyword evidence="2" id="KW-0408">Iron</keyword>
<comment type="cofactor">
    <cofactor evidence="1">
        <name>FMN</name>
        <dbReference type="ChEBI" id="CHEBI:58210"/>
    </cofactor>
</comment>
<proteinExistence type="predicted"/>
<dbReference type="PANTHER" id="PTHR39201:SF1">
    <property type="entry name" value="FLAVODOXIN-LIKE DOMAIN-CONTAINING PROTEIN"/>
    <property type="match status" value="1"/>
</dbReference>
<keyword evidence="5" id="KW-1185">Reference proteome</keyword>
<name>A0ABX6ND96_9BACT</name>
<sequence length="208" mass="22572">MIRFVKGTGPINSSRRSMLKRTIAGLLAGIAAPAFSRLSLAHAASTRLQGKNVLVVYFSRTGNTHVMAEYIHEMVGGDIVRIHTVDPYPEEYPATASQAKKELESGYKPPLTTKIENMASYDVVFLGSPRWWGTIATPVISFLSEYPLPGKTVVPFMTHGGSGLGRTMADVGSLCPDATIEQGLAIRGDAIRSSREEVFDWLQTLGMA</sequence>
<evidence type="ECO:0000313" key="4">
    <source>
        <dbReference type="EMBL" id="QJT07767.1"/>
    </source>
</evidence>
<reference evidence="4 5" key="1">
    <citation type="submission" date="2019-04" db="EMBL/GenBank/DDBJ databases">
        <title>Isolation and culture of sulfate reducing bacteria from the cold seep of the South China Sea.</title>
        <authorList>
            <person name="Sun C."/>
            <person name="Liu R."/>
        </authorList>
    </citation>
    <scope>NUCLEOTIDE SEQUENCE [LARGE SCALE GENOMIC DNA]</scope>
    <source>
        <strain evidence="4 5">CS1</strain>
    </source>
</reference>
<organism evidence="4 5">
    <name type="scientific">Oceanidesulfovibrio marinus</name>
    <dbReference type="NCBI Taxonomy" id="370038"/>
    <lineage>
        <taxon>Bacteria</taxon>
        <taxon>Pseudomonadati</taxon>
        <taxon>Thermodesulfobacteriota</taxon>
        <taxon>Desulfovibrionia</taxon>
        <taxon>Desulfovibrionales</taxon>
        <taxon>Desulfovibrionaceae</taxon>
        <taxon>Oceanidesulfovibrio</taxon>
    </lineage>
</organism>
<dbReference type="Gene3D" id="3.40.50.360">
    <property type="match status" value="1"/>
</dbReference>
<accession>A0ABX6ND96</accession>
<dbReference type="PROSITE" id="PS00201">
    <property type="entry name" value="FLAVODOXIN"/>
    <property type="match status" value="1"/>
</dbReference>
<gene>
    <name evidence="4" type="ORF">E8L03_01960</name>
</gene>
<dbReference type="InterPro" id="IPR001226">
    <property type="entry name" value="Flavodoxin_CS"/>
</dbReference>
<evidence type="ECO:0000259" key="3">
    <source>
        <dbReference type="PROSITE" id="PS50902"/>
    </source>
</evidence>
<dbReference type="Proteomes" id="UP000503251">
    <property type="component" value="Chromosome"/>
</dbReference>
<keyword evidence="2" id="KW-0479">Metal-binding</keyword>
<dbReference type="Pfam" id="PF12682">
    <property type="entry name" value="Flavodoxin_4"/>
    <property type="match status" value="1"/>
</dbReference>
<evidence type="ECO:0000256" key="1">
    <source>
        <dbReference type="ARBA" id="ARBA00001917"/>
    </source>
</evidence>
<evidence type="ECO:0000256" key="2">
    <source>
        <dbReference type="ARBA" id="ARBA00023014"/>
    </source>
</evidence>
<dbReference type="PROSITE" id="PS50902">
    <property type="entry name" value="FLAVODOXIN_LIKE"/>
    <property type="match status" value="1"/>
</dbReference>
<dbReference type="PANTHER" id="PTHR39201">
    <property type="entry name" value="EXPORTED PROTEIN-RELATED"/>
    <property type="match status" value="1"/>
</dbReference>
<dbReference type="PROSITE" id="PS51318">
    <property type="entry name" value="TAT"/>
    <property type="match status" value="1"/>
</dbReference>